<comment type="subcellular location">
    <subcellularLocation>
        <location evidence="1">Cell membrane</location>
        <topology evidence="1">Multi-pass membrane protein</topology>
    </subcellularLocation>
</comment>
<reference evidence="14 15" key="1">
    <citation type="submission" date="2023-07" db="EMBL/GenBank/DDBJ databases">
        <title>Genomic Encyclopedia of Type Strains, Phase IV (KMG-IV): sequencing the most valuable type-strain genomes for metagenomic binning, comparative biology and taxonomic classification.</title>
        <authorList>
            <person name="Goeker M."/>
        </authorList>
    </citation>
    <scope>NUCLEOTIDE SEQUENCE [LARGE SCALE GENOMIC DNA]</scope>
    <source>
        <strain evidence="14 15">DSM 1400</strain>
    </source>
</reference>
<evidence type="ECO:0000256" key="2">
    <source>
        <dbReference type="ARBA" id="ARBA00022475"/>
    </source>
</evidence>
<dbReference type="SMART" id="SM00283">
    <property type="entry name" value="MA"/>
    <property type="match status" value="1"/>
</dbReference>
<dbReference type="Pfam" id="PF00672">
    <property type="entry name" value="HAMP"/>
    <property type="match status" value="1"/>
</dbReference>
<evidence type="ECO:0000313" key="15">
    <source>
        <dbReference type="Proteomes" id="UP001224418"/>
    </source>
</evidence>
<dbReference type="Gene3D" id="6.10.340.10">
    <property type="match status" value="1"/>
</dbReference>
<evidence type="ECO:0000256" key="8">
    <source>
        <dbReference type="ARBA" id="ARBA00029447"/>
    </source>
</evidence>
<evidence type="ECO:0000256" key="1">
    <source>
        <dbReference type="ARBA" id="ARBA00004651"/>
    </source>
</evidence>
<dbReference type="CDD" id="cd12912">
    <property type="entry name" value="PDC2_MCP_like"/>
    <property type="match status" value="1"/>
</dbReference>
<keyword evidence="4 11" id="KW-0812">Transmembrane</keyword>
<dbReference type="RefSeq" id="WP_307356513.1">
    <property type="nucleotide sequence ID" value="NZ_BAAACJ010000035.1"/>
</dbReference>
<accession>A0ABU0JTS1</accession>
<comment type="similarity">
    <text evidence="8">Belongs to the methyl-accepting chemotaxis (MCP) protein family.</text>
</comment>
<keyword evidence="6 11" id="KW-0472">Membrane</keyword>
<dbReference type="Pfam" id="PF02743">
    <property type="entry name" value="dCache_1"/>
    <property type="match status" value="1"/>
</dbReference>
<keyword evidence="15" id="KW-1185">Reference proteome</keyword>
<evidence type="ECO:0000256" key="11">
    <source>
        <dbReference type="SAM" id="Phobius"/>
    </source>
</evidence>
<evidence type="ECO:0000256" key="6">
    <source>
        <dbReference type="ARBA" id="ARBA00023136"/>
    </source>
</evidence>
<sequence>MKIKHSKKKGKFSTFHLTTIKAKMLTCLLPLVLITCITLSSFSYFNAKKTLVDSSIDLMSELSQTANEKIEIELNETLKNLESLANVPSVANPKTPWKVKKQFLSSNLQINKYMAIGISDVSGNLLYTDGVNVNIKDAKYFKKALDGKSNISEPFVNDINNKLTISYNVPIKFENKVVGVLVVVKTGDELSKMCNKISFLSKGEAFILDRDGIYIASRVQKLVDTRENTIKARANDKSYKDFIEIEKRMIAGQKGFGKYTFDGVTKYVAYSPIKLTGWSFGVYIPEDVLLSRLDALKYSCFLITITILIIMSILIIFFSSVLSKGLISIKEHMKKIADGDFTMASNEKLKNNKDEIGDICRTMEHSQHSIRSMIKSIKDSSLDIDSNSTNLAAISEELSALTQNISTAINEVASGTTKQASDLSSILQTLNDFGNQINEMKNHVDNINLMSDDINKNSHKSNTDMENLIISLETFNNNFADFSNNISDMNTDIKTVNEITDLINSIAEQTNLLALNAAIEAARAGESGKGFAVVADEIRVLAERSKESSTNIYNIIGNLLNKTNVIVTQTEKMNNDLDIQKQTVESSIKSFKDISTSVEKISPRINEISIAFDSINSNKENILDNIENISSISQEISASSEEIAASSDELNKSSTEVASSAQSLTARTTDMTAQVNKFKID</sequence>
<dbReference type="PANTHER" id="PTHR32089">
    <property type="entry name" value="METHYL-ACCEPTING CHEMOTAXIS PROTEIN MCPB"/>
    <property type="match status" value="1"/>
</dbReference>
<dbReference type="EMBL" id="JAUSWN010000020">
    <property type="protein sequence ID" value="MDQ0480500.1"/>
    <property type="molecule type" value="Genomic_DNA"/>
</dbReference>
<dbReference type="CDD" id="cd06225">
    <property type="entry name" value="HAMP"/>
    <property type="match status" value="1"/>
</dbReference>
<feature type="compositionally biased region" description="Polar residues" evidence="10">
    <location>
        <begin position="652"/>
        <end position="666"/>
    </location>
</feature>
<dbReference type="CDD" id="cd18773">
    <property type="entry name" value="PDC1_HK_sensor"/>
    <property type="match status" value="1"/>
</dbReference>
<evidence type="ECO:0000313" key="14">
    <source>
        <dbReference type="EMBL" id="MDQ0480500.1"/>
    </source>
</evidence>
<dbReference type="PANTHER" id="PTHR32089:SF112">
    <property type="entry name" value="LYSOZYME-LIKE PROTEIN-RELATED"/>
    <property type="match status" value="1"/>
</dbReference>
<dbReference type="Gene3D" id="3.30.450.20">
    <property type="entry name" value="PAS domain"/>
    <property type="match status" value="1"/>
</dbReference>
<dbReference type="InterPro" id="IPR004089">
    <property type="entry name" value="MCPsignal_dom"/>
</dbReference>
<evidence type="ECO:0000256" key="7">
    <source>
        <dbReference type="ARBA" id="ARBA00023224"/>
    </source>
</evidence>
<proteinExistence type="inferred from homology"/>
<organism evidence="14 15">
    <name type="scientific">Hathewaya limosa</name>
    <name type="common">Clostridium limosum</name>
    <dbReference type="NCBI Taxonomy" id="1536"/>
    <lineage>
        <taxon>Bacteria</taxon>
        <taxon>Bacillati</taxon>
        <taxon>Bacillota</taxon>
        <taxon>Clostridia</taxon>
        <taxon>Eubacteriales</taxon>
        <taxon>Clostridiaceae</taxon>
        <taxon>Hathewaya</taxon>
    </lineage>
</organism>
<dbReference type="PROSITE" id="PS50885">
    <property type="entry name" value="HAMP"/>
    <property type="match status" value="1"/>
</dbReference>
<keyword evidence="3" id="KW-0145">Chemotaxis</keyword>
<evidence type="ECO:0000256" key="9">
    <source>
        <dbReference type="PROSITE-ProRule" id="PRU00284"/>
    </source>
</evidence>
<evidence type="ECO:0000256" key="5">
    <source>
        <dbReference type="ARBA" id="ARBA00022989"/>
    </source>
</evidence>
<evidence type="ECO:0000259" key="12">
    <source>
        <dbReference type="PROSITE" id="PS50111"/>
    </source>
</evidence>
<dbReference type="Pfam" id="PF00015">
    <property type="entry name" value="MCPsignal"/>
    <property type="match status" value="1"/>
</dbReference>
<dbReference type="InterPro" id="IPR003660">
    <property type="entry name" value="HAMP_dom"/>
</dbReference>
<evidence type="ECO:0000256" key="10">
    <source>
        <dbReference type="SAM" id="MobiDB-lite"/>
    </source>
</evidence>
<evidence type="ECO:0000256" key="3">
    <source>
        <dbReference type="ARBA" id="ARBA00022500"/>
    </source>
</evidence>
<keyword evidence="5 11" id="KW-1133">Transmembrane helix</keyword>
<feature type="domain" description="Methyl-accepting transducer" evidence="12">
    <location>
        <begin position="394"/>
        <end position="651"/>
    </location>
</feature>
<dbReference type="Proteomes" id="UP001224418">
    <property type="component" value="Unassembled WGS sequence"/>
</dbReference>
<evidence type="ECO:0000256" key="4">
    <source>
        <dbReference type="ARBA" id="ARBA00022692"/>
    </source>
</evidence>
<name>A0ABU0JTS1_HATLI</name>
<dbReference type="Gene3D" id="1.10.287.950">
    <property type="entry name" value="Methyl-accepting chemotaxis protein"/>
    <property type="match status" value="1"/>
</dbReference>
<evidence type="ECO:0000259" key="13">
    <source>
        <dbReference type="PROSITE" id="PS50885"/>
    </source>
</evidence>
<gene>
    <name evidence="14" type="ORF">QOZ93_002248</name>
</gene>
<keyword evidence="7 9" id="KW-0807">Transducer</keyword>
<feature type="domain" description="HAMP" evidence="13">
    <location>
        <begin position="320"/>
        <end position="375"/>
    </location>
</feature>
<dbReference type="PROSITE" id="PS50111">
    <property type="entry name" value="CHEMOTAXIS_TRANSDUC_2"/>
    <property type="match status" value="1"/>
</dbReference>
<dbReference type="InterPro" id="IPR033479">
    <property type="entry name" value="dCache_1"/>
</dbReference>
<feature type="transmembrane region" description="Helical" evidence="11">
    <location>
        <begin position="301"/>
        <end position="327"/>
    </location>
</feature>
<feature type="region of interest" description="Disordered" evidence="10">
    <location>
        <begin position="647"/>
        <end position="666"/>
    </location>
</feature>
<keyword evidence="2" id="KW-1003">Cell membrane</keyword>
<dbReference type="SUPFAM" id="SSF58104">
    <property type="entry name" value="Methyl-accepting chemotaxis protein (MCP) signaling domain"/>
    <property type="match status" value="1"/>
</dbReference>
<protein>
    <submittedName>
        <fullName evidence="14">Methyl-accepting chemotaxis protein</fullName>
    </submittedName>
</protein>
<comment type="caution">
    <text evidence="14">The sequence shown here is derived from an EMBL/GenBank/DDBJ whole genome shotgun (WGS) entry which is preliminary data.</text>
</comment>